<proteinExistence type="predicted"/>
<feature type="region of interest" description="Disordered" evidence="1">
    <location>
        <begin position="153"/>
        <end position="187"/>
    </location>
</feature>
<evidence type="ECO:0000313" key="3">
    <source>
        <dbReference type="EMBL" id="KAJ4363148.1"/>
    </source>
</evidence>
<feature type="region of interest" description="Disordered" evidence="1">
    <location>
        <begin position="80"/>
        <end position="101"/>
    </location>
</feature>
<dbReference type="AlphaFoldDB" id="A0A9W9CHZ5"/>
<comment type="caution">
    <text evidence="3">The sequence shown here is derived from an EMBL/GenBank/DDBJ whole genome shotgun (WGS) entry which is preliminary data.</text>
</comment>
<dbReference type="InterPro" id="IPR052953">
    <property type="entry name" value="Ser-rich/MCO-related"/>
</dbReference>
<feature type="transmembrane region" description="Helical" evidence="2">
    <location>
        <begin position="109"/>
        <end position="135"/>
    </location>
</feature>
<dbReference type="OrthoDB" id="2331100at2759"/>
<keyword evidence="4" id="KW-1185">Reference proteome</keyword>
<evidence type="ECO:0000256" key="1">
    <source>
        <dbReference type="SAM" id="MobiDB-lite"/>
    </source>
</evidence>
<accession>A0A9W9CHZ5</accession>
<reference evidence="3" key="1">
    <citation type="submission" date="2022-10" db="EMBL/GenBank/DDBJ databases">
        <title>Tapping the CABI collections for fungal endophytes: first genome assemblies for Collariella, Neodidymelliopsis, Ascochyta clinopodiicola, Didymella pomorum, Didymosphaeria variabile, Neocosmospora piperis and Neocucurbitaria cava.</title>
        <authorList>
            <person name="Hill R."/>
        </authorList>
    </citation>
    <scope>NUCLEOTIDE SEQUENCE</scope>
    <source>
        <strain evidence="3">IMI 356814</strain>
    </source>
</reference>
<dbReference type="PANTHER" id="PTHR34883:SF19">
    <property type="entry name" value="EXTRACELLULAR SERINE-RICH PROTEIN"/>
    <property type="match status" value="1"/>
</dbReference>
<organism evidence="3 4">
    <name type="scientific">Neocucurbitaria cava</name>
    <dbReference type="NCBI Taxonomy" id="798079"/>
    <lineage>
        <taxon>Eukaryota</taxon>
        <taxon>Fungi</taxon>
        <taxon>Dikarya</taxon>
        <taxon>Ascomycota</taxon>
        <taxon>Pezizomycotina</taxon>
        <taxon>Dothideomycetes</taxon>
        <taxon>Pleosporomycetidae</taxon>
        <taxon>Pleosporales</taxon>
        <taxon>Pleosporineae</taxon>
        <taxon>Cucurbitariaceae</taxon>
        <taxon>Neocucurbitaria</taxon>
    </lineage>
</organism>
<keyword evidence="2" id="KW-0812">Transmembrane</keyword>
<keyword evidence="2" id="KW-0472">Membrane</keyword>
<dbReference type="EMBL" id="JAPEUY010000020">
    <property type="protein sequence ID" value="KAJ4363148.1"/>
    <property type="molecule type" value="Genomic_DNA"/>
</dbReference>
<sequence length="397" mass="42217">MTGPDKQGFFSGFQPVDKVLDDPPKYTVTVNDTNPIFFYCSAPGSCITYSMVGAINPNSSTSIDTQHQLALNSTYMLNPGEPFPAESPLPSSNPASTALPGGNTGKKDLAAGAIAGIVIATLSVVVLAALLFFFWGKTKTLKDEVDRKESTVVRRVSPDSSTAMLEASRRNGGGGGGGGGGAGSDGLGIYQHYTPTATYFSPQEPQQQQQQQQLPAKFHLTSPTLAEHPAFSNAPYSPETITSPNANNVQRAISPLSHHTHSPTDFDLRPSLTSIPSTSDYYYPAHHNQLTPLLPPNPHSSRTISPPPQDAYKLELGPYGRQVTGNSNNEPAPSYFEAVHRPGPVHVNGRMGMGPVEMDGSSGVEGVQKGVKGGVVDAVVERPRWEEVSVDGEGKMF</sequence>
<feature type="region of interest" description="Disordered" evidence="1">
    <location>
        <begin position="289"/>
        <end position="312"/>
    </location>
</feature>
<protein>
    <submittedName>
        <fullName evidence="3">Uncharacterized protein</fullName>
    </submittedName>
</protein>
<keyword evidence="2" id="KW-1133">Transmembrane helix</keyword>
<gene>
    <name evidence="3" type="ORF">N0V83_010268</name>
</gene>
<dbReference type="Proteomes" id="UP001140560">
    <property type="component" value="Unassembled WGS sequence"/>
</dbReference>
<evidence type="ECO:0000313" key="4">
    <source>
        <dbReference type="Proteomes" id="UP001140560"/>
    </source>
</evidence>
<name>A0A9W9CHZ5_9PLEO</name>
<dbReference type="PANTHER" id="PTHR34883">
    <property type="entry name" value="SERINE-RICH PROTEIN, PUTATIVE-RELATED-RELATED"/>
    <property type="match status" value="1"/>
</dbReference>
<evidence type="ECO:0000256" key="2">
    <source>
        <dbReference type="SAM" id="Phobius"/>
    </source>
</evidence>
<feature type="compositionally biased region" description="Gly residues" evidence="1">
    <location>
        <begin position="171"/>
        <end position="186"/>
    </location>
</feature>